<dbReference type="SUPFAM" id="SSF55874">
    <property type="entry name" value="ATPase domain of HSP90 chaperone/DNA topoisomerase II/histidine kinase"/>
    <property type="match status" value="1"/>
</dbReference>
<evidence type="ECO:0000256" key="5">
    <source>
        <dbReference type="ARBA" id="ARBA00022741"/>
    </source>
</evidence>
<feature type="transmembrane region" description="Helical" evidence="9">
    <location>
        <begin position="341"/>
        <end position="364"/>
    </location>
</feature>
<keyword evidence="5" id="KW-0547">Nucleotide-binding</keyword>
<keyword evidence="6" id="KW-0418">Kinase</keyword>
<name>A0ABS5YWM7_9ACTN</name>
<dbReference type="Proteomes" id="UP001519654">
    <property type="component" value="Unassembled WGS sequence"/>
</dbReference>
<evidence type="ECO:0000259" key="10">
    <source>
        <dbReference type="SMART" id="SM00387"/>
    </source>
</evidence>
<evidence type="ECO:0000256" key="7">
    <source>
        <dbReference type="ARBA" id="ARBA00022840"/>
    </source>
</evidence>
<dbReference type="EC" id="2.7.13.3" evidence="2"/>
<keyword evidence="3" id="KW-0597">Phosphoprotein</keyword>
<dbReference type="Pfam" id="PF07730">
    <property type="entry name" value="HisKA_3"/>
    <property type="match status" value="1"/>
</dbReference>
<dbReference type="InterPro" id="IPR050482">
    <property type="entry name" value="Sensor_HK_TwoCompSys"/>
</dbReference>
<dbReference type="InterPro" id="IPR003594">
    <property type="entry name" value="HATPase_dom"/>
</dbReference>
<dbReference type="CDD" id="cd16917">
    <property type="entry name" value="HATPase_UhpB-NarQ-NarX-like"/>
    <property type="match status" value="1"/>
</dbReference>
<evidence type="ECO:0000256" key="4">
    <source>
        <dbReference type="ARBA" id="ARBA00022679"/>
    </source>
</evidence>
<dbReference type="RefSeq" id="WP_215792110.1">
    <property type="nucleotide sequence ID" value="NZ_JAHKKG010000010.1"/>
</dbReference>
<reference evidence="11 12" key="1">
    <citation type="submission" date="2021-06" db="EMBL/GenBank/DDBJ databases">
        <title>Actinoplanes lichenicola sp. nov., and Actinoplanes ovalisporus sp. nov., isolated from lichen in Thailand.</title>
        <authorList>
            <person name="Saeng-In P."/>
            <person name="Kanchanasin P."/>
            <person name="Yuki M."/>
            <person name="Kudo T."/>
            <person name="Ohkuma M."/>
            <person name="Phongsopitanun W."/>
            <person name="Tanasupawat S."/>
        </authorList>
    </citation>
    <scope>NUCLEOTIDE SEQUENCE [LARGE SCALE GENOMIC DNA]</scope>
    <source>
        <strain evidence="11 12">NBRC 110975</strain>
    </source>
</reference>
<feature type="transmembrane region" description="Helical" evidence="9">
    <location>
        <begin position="275"/>
        <end position="296"/>
    </location>
</feature>
<dbReference type="InterPro" id="IPR036890">
    <property type="entry name" value="HATPase_C_sf"/>
</dbReference>
<dbReference type="Gene3D" id="1.20.5.1930">
    <property type="match status" value="1"/>
</dbReference>
<evidence type="ECO:0000313" key="12">
    <source>
        <dbReference type="Proteomes" id="UP001519654"/>
    </source>
</evidence>
<keyword evidence="9" id="KW-0472">Membrane</keyword>
<feature type="transmembrane region" description="Helical" evidence="9">
    <location>
        <begin position="111"/>
        <end position="130"/>
    </location>
</feature>
<evidence type="ECO:0000256" key="1">
    <source>
        <dbReference type="ARBA" id="ARBA00000085"/>
    </source>
</evidence>
<dbReference type="PANTHER" id="PTHR24421">
    <property type="entry name" value="NITRATE/NITRITE SENSOR PROTEIN NARX-RELATED"/>
    <property type="match status" value="1"/>
</dbReference>
<dbReference type="Gene3D" id="3.30.565.10">
    <property type="entry name" value="Histidine kinase-like ATPase, C-terminal domain"/>
    <property type="match status" value="1"/>
</dbReference>
<evidence type="ECO:0000256" key="8">
    <source>
        <dbReference type="ARBA" id="ARBA00023012"/>
    </source>
</evidence>
<keyword evidence="9" id="KW-0812">Transmembrane</keyword>
<keyword evidence="4" id="KW-0808">Transferase</keyword>
<keyword evidence="7" id="KW-0067">ATP-binding</keyword>
<feature type="transmembrane region" description="Helical" evidence="9">
    <location>
        <begin position="240"/>
        <end position="263"/>
    </location>
</feature>
<evidence type="ECO:0000313" key="11">
    <source>
        <dbReference type="EMBL" id="MBU2667843.1"/>
    </source>
</evidence>
<keyword evidence="12" id="KW-1185">Reference proteome</keyword>
<comment type="caution">
    <text evidence="11">The sequence shown here is derived from an EMBL/GenBank/DDBJ whole genome shotgun (WGS) entry which is preliminary data.</text>
</comment>
<evidence type="ECO:0000256" key="9">
    <source>
        <dbReference type="SAM" id="Phobius"/>
    </source>
</evidence>
<sequence length="726" mass="75269">MGDRTRRWPAVLAALLVVLGVIGAAARLDAPSDGSVIRFGGAAWRGDAVRVRVTGETALRDGDEVTSIGGNRLTGGLEVRIGDTVPYELRAGGTRDVTLTRADLGGPVRDGWGDLVFVVSLALLAVALSVRRPDEPAVPPLLVAAAGLFGSTVVVVAGLPAVALAIGGPGPVLYFANTAGAYSIAWGALFVLALRFTPDHPWARPAVIRAGYAAPLLAMLAVTIGAALTGPNAVTRYTTLVVAQNAVVTVTALAAIVAGTVAYRKGRDPATRARLRWLAGSGLLSLALGLAGWQIPTLLTGEPLLPDGALGLAAMPFVGGLAVALRRHRLFDIERLANRSLVYAAVVTVLAGLYTAVVAVLVSVLRISDAVAAALAAALAALALAPLRSGAEGLVNRLMYGNRDDPARVLAGLGGRLEKVMLPGDVSPTVVETVARSLRVPYVAIDVGDGERPVASFGEPVGAVHIEVLHHYGEPVGRLRVSGRGVDDPLEPADLALIRSLAQQIGPALQAVRLHDDLVRSRAELVALREDERRRLRRELHDGLGPALAAIALKAGLAARQVPDGPARVLLGEIGDEVRSSLTDVRRVVDALRPPVLDELGLVAAVRARAAALTADLVIEVIGPDDRTALPAAVEIAAYRIAVEGMTNAARHSGGTTCTVTIETGEREVRVEVRDDGGGLADSRTPGVGLRSMRERAAELGGECAVETAGGTVVFARLPLRVGALR</sequence>
<dbReference type="EMBL" id="JAHKKG010000010">
    <property type="protein sequence ID" value="MBU2667843.1"/>
    <property type="molecule type" value="Genomic_DNA"/>
</dbReference>
<feature type="domain" description="Histidine kinase/HSP90-like ATPase" evidence="10">
    <location>
        <begin position="633"/>
        <end position="722"/>
    </location>
</feature>
<accession>A0ABS5YWM7</accession>
<feature type="transmembrane region" description="Helical" evidence="9">
    <location>
        <begin position="206"/>
        <end position="228"/>
    </location>
</feature>
<comment type="catalytic activity">
    <reaction evidence="1">
        <text>ATP + protein L-histidine = ADP + protein N-phospho-L-histidine.</text>
        <dbReference type="EC" id="2.7.13.3"/>
    </reaction>
</comment>
<proteinExistence type="predicted"/>
<feature type="transmembrane region" description="Helical" evidence="9">
    <location>
        <begin position="172"/>
        <end position="194"/>
    </location>
</feature>
<dbReference type="PANTHER" id="PTHR24421:SF10">
    <property type="entry name" value="NITRATE_NITRITE SENSOR PROTEIN NARQ"/>
    <property type="match status" value="1"/>
</dbReference>
<evidence type="ECO:0000256" key="2">
    <source>
        <dbReference type="ARBA" id="ARBA00012438"/>
    </source>
</evidence>
<dbReference type="InterPro" id="IPR011712">
    <property type="entry name" value="Sig_transdc_His_kin_sub3_dim/P"/>
</dbReference>
<organism evidence="11 12">
    <name type="scientific">Paractinoplanes bogorensis</name>
    <dbReference type="NCBI Taxonomy" id="1610840"/>
    <lineage>
        <taxon>Bacteria</taxon>
        <taxon>Bacillati</taxon>
        <taxon>Actinomycetota</taxon>
        <taxon>Actinomycetes</taxon>
        <taxon>Micromonosporales</taxon>
        <taxon>Micromonosporaceae</taxon>
        <taxon>Paractinoplanes</taxon>
    </lineage>
</organism>
<gene>
    <name evidence="11" type="ORF">KOI35_30460</name>
</gene>
<dbReference type="SMART" id="SM00387">
    <property type="entry name" value="HATPase_c"/>
    <property type="match status" value="1"/>
</dbReference>
<evidence type="ECO:0000256" key="3">
    <source>
        <dbReference type="ARBA" id="ARBA00022553"/>
    </source>
</evidence>
<dbReference type="Pfam" id="PF02518">
    <property type="entry name" value="HATPase_c"/>
    <property type="match status" value="1"/>
</dbReference>
<keyword evidence="8" id="KW-0902">Two-component regulatory system</keyword>
<feature type="transmembrane region" description="Helical" evidence="9">
    <location>
        <begin position="308"/>
        <end position="325"/>
    </location>
</feature>
<keyword evidence="9" id="KW-1133">Transmembrane helix</keyword>
<feature type="transmembrane region" description="Helical" evidence="9">
    <location>
        <begin position="142"/>
        <end position="166"/>
    </location>
</feature>
<protein>
    <recommendedName>
        <fullName evidence="2">histidine kinase</fullName>
        <ecNumber evidence="2">2.7.13.3</ecNumber>
    </recommendedName>
</protein>
<evidence type="ECO:0000256" key="6">
    <source>
        <dbReference type="ARBA" id="ARBA00022777"/>
    </source>
</evidence>